<name>A0A914Q5L8_9BILA</name>
<protein>
    <submittedName>
        <fullName evidence="3">Uncharacterized protein</fullName>
    </submittedName>
</protein>
<feature type="region of interest" description="Disordered" evidence="1">
    <location>
        <begin position="1"/>
        <end position="84"/>
    </location>
</feature>
<reference evidence="3" key="1">
    <citation type="submission" date="2022-11" db="UniProtKB">
        <authorList>
            <consortium name="WormBaseParasite"/>
        </authorList>
    </citation>
    <scope>IDENTIFICATION</scope>
</reference>
<evidence type="ECO:0000256" key="1">
    <source>
        <dbReference type="SAM" id="MobiDB-lite"/>
    </source>
</evidence>
<feature type="compositionally biased region" description="Basic residues" evidence="1">
    <location>
        <begin position="39"/>
        <end position="66"/>
    </location>
</feature>
<dbReference type="Proteomes" id="UP000887578">
    <property type="component" value="Unplaced"/>
</dbReference>
<organism evidence="2 3">
    <name type="scientific">Panagrolaimus davidi</name>
    <dbReference type="NCBI Taxonomy" id="227884"/>
    <lineage>
        <taxon>Eukaryota</taxon>
        <taxon>Metazoa</taxon>
        <taxon>Ecdysozoa</taxon>
        <taxon>Nematoda</taxon>
        <taxon>Chromadorea</taxon>
        <taxon>Rhabditida</taxon>
        <taxon>Tylenchina</taxon>
        <taxon>Panagrolaimomorpha</taxon>
        <taxon>Panagrolaimoidea</taxon>
        <taxon>Panagrolaimidae</taxon>
        <taxon>Panagrolaimus</taxon>
    </lineage>
</organism>
<sequence length="84" mass="9326">MVTAVENQKSKDLMHTNKGLSKKIIDNKSKEVDHAVGGKSKKGGKNKRKGKRRGGPKKPKKGRRPSFRAAGRVSHKTHRASKRN</sequence>
<proteinExistence type="predicted"/>
<evidence type="ECO:0000313" key="3">
    <source>
        <dbReference type="WBParaSite" id="PDA_v2.g26218.t1"/>
    </source>
</evidence>
<dbReference type="AlphaFoldDB" id="A0A914Q5L8"/>
<evidence type="ECO:0000313" key="2">
    <source>
        <dbReference type="Proteomes" id="UP000887578"/>
    </source>
</evidence>
<accession>A0A914Q5L8</accession>
<feature type="compositionally biased region" description="Basic and acidic residues" evidence="1">
    <location>
        <begin position="23"/>
        <end position="36"/>
    </location>
</feature>
<feature type="compositionally biased region" description="Basic residues" evidence="1">
    <location>
        <begin position="73"/>
        <end position="84"/>
    </location>
</feature>
<dbReference type="WBParaSite" id="PDA_v2.g26218.t1">
    <property type="protein sequence ID" value="PDA_v2.g26218.t1"/>
    <property type="gene ID" value="PDA_v2.g26218"/>
</dbReference>
<keyword evidence="2" id="KW-1185">Reference proteome</keyword>